<dbReference type="AlphaFoldDB" id="A0A2H1WCI6"/>
<organism evidence="1">
    <name type="scientific">Spodoptera frugiperda</name>
    <name type="common">Fall armyworm</name>
    <dbReference type="NCBI Taxonomy" id="7108"/>
    <lineage>
        <taxon>Eukaryota</taxon>
        <taxon>Metazoa</taxon>
        <taxon>Ecdysozoa</taxon>
        <taxon>Arthropoda</taxon>
        <taxon>Hexapoda</taxon>
        <taxon>Insecta</taxon>
        <taxon>Pterygota</taxon>
        <taxon>Neoptera</taxon>
        <taxon>Endopterygota</taxon>
        <taxon>Lepidoptera</taxon>
        <taxon>Glossata</taxon>
        <taxon>Ditrysia</taxon>
        <taxon>Noctuoidea</taxon>
        <taxon>Noctuidae</taxon>
        <taxon>Amphipyrinae</taxon>
        <taxon>Spodoptera</taxon>
    </lineage>
</organism>
<dbReference type="EMBL" id="ODYU01007739">
    <property type="protein sequence ID" value="SOQ50780.1"/>
    <property type="molecule type" value="Genomic_DNA"/>
</dbReference>
<gene>
    <name evidence="1" type="ORF">SFRICE_020679</name>
</gene>
<evidence type="ECO:0000313" key="1">
    <source>
        <dbReference type="EMBL" id="SOQ50780.1"/>
    </source>
</evidence>
<name>A0A2H1WCI6_SPOFR</name>
<accession>A0A2H1WCI6</accession>
<protein>
    <submittedName>
        <fullName evidence="1">SFRICE_020679</fullName>
    </submittedName>
</protein>
<proteinExistence type="predicted"/>
<reference evidence="1" key="1">
    <citation type="submission" date="2016-07" db="EMBL/GenBank/DDBJ databases">
        <authorList>
            <person name="Bretaudeau A."/>
        </authorList>
    </citation>
    <scope>NUCLEOTIDE SEQUENCE</scope>
    <source>
        <strain evidence="1">Rice</strain>
        <tissue evidence="1">Whole body</tissue>
    </source>
</reference>
<sequence>MSPRPETKILGSHKELFRYTLRDSRLPSHRVNHGWLHTILPSSTPCSHMHIMKGISPVTRLVLLSIQPYDALSLEINLQEAIAKCSLSNTNSVFQRYVFLKQQEIPVSVPTKVGAYLRNNGKFDAVNIDDKNATLCSFYSSHFETVLEQNDEKDSRKLKANRCSDKNCYVKEFSMHFSTICFSGSKYLWFRLTEKGSFSNGIGSFQLCAYQKAYGFE</sequence>